<gene>
    <name evidence="1" type="ORF">Amon02_000757500</name>
</gene>
<protein>
    <submittedName>
        <fullName evidence="1">Unnamed protein product</fullName>
    </submittedName>
</protein>
<name>A0ACB5TC22_AMBMO</name>
<reference evidence="1" key="1">
    <citation type="submission" date="2023-04" db="EMBL/GenBank/DDBJ databases">
        <title>Ambrosiozyma monospora NBRC 10751.</title>
        <authorList>
            <person name="Ichikawa N."/>
            <person name="Sato H."/>
            <person name="Tonouchi N."/>
        </authorList>
    </citation>
    <scope>NUCLEOTIDE SEQUENCE</scope>
    <source>
        <strain evidence="1">NBRC 10751</strain>
    </source>
</reference>
<dbReference type="EMBL" id="BSXS01006345">
    <property type="protein sequence ID" value="GME85385.1"/>
    <property type="molecule type" value="Genomic_DNA"/>
</dbReference>
<proteinExistence type="predicted"/>
<comment type="caution">
    <text evidence="1">The sequence shown here is derived from an EMBL/GenBank/DDBJ whole genome shotgun (WGS) entry which is preliminary data.</text>
</comment>
<sequence>MTWFSFLKTKVNITPDMVNKRKQFMDVLTNVYKNQITHLNAKNSPFDEVGSKNDFLFEQYDKLRLKHIDDLETIEELKETRLSTIPPSELEDTLSNLAASKTRESIELSKNLQDAKGGEELNWLNNNYNYKIHRFLTHYHFNRIQTSYEINDYLSENKLRRPISVSQLVDSSIAFTGNILSLNGYPIPNFVNAGKAQQAQNNLNIECIPPHIQHILFELLKNATIPSLKTKTPVTISYYPHEEKPQEKVIIKLSDLGGGLKDESLIDKIFHFHFTTTPRNSKDEVNGFGMGLPLCKVFALFNQGDLRLVNNPNVGVDLFITVPRAKDDSISK</sequence>
<evidence type="ECO:0000313" key="2">
    <source>
        <dbReference type="Proteomes" id="UP001165064"/>
    </source>
</evidence>
<dbReference type="Proteomes" id="UP001165064">
    <property type="component" value="Unassembled WGS sequence"/>
</dbReference>
<organism evidence="1 2">
    <name type="scientific">Ambrosiozyma monospora</name>
    <name type="common">Yeast</name>
    <name type="synonym">Endomycopsis monosporus</name>
    <dbReference type="NCBI Taxonomy" id="43982"/>
    <lineage>
        <taxon>Eukaryota</taxon>
        <taxon>Fungi</taxon>
        <taxon>Dikarya</taxon>
        <taxon>Ascomycota</taxon>
        <taxon>Saccharomycotina</taxon>
        <taxon>Pichiomycetes</taxon>
        <taxon>Pichiales</taxon>
        <taxon>Pichiaceae</taxon>
        <taxon>Ambrosiozyma</taxon>
    </lineage>
</organism>
<evidence type="ECO:0000313" key="1">
    <source>
        <dbReference type="EMBL" id="GME85385.1"/>
    </source>
</evidence>
<accession>A0ACB5TC22</accession>
<keyword evidence="2" id="KW-1185">Reference proteome</keyword>